<keyword evidence="3" id="KW-0472">Membrane</keyword>
<dbReference type="InterPro" id="IPR002035">
    <property type="entry name" value="VWF_A"/>
</dbReference>
<dbReference type="PATRIC" id="fig|316.101.peg.1779"/>
<organism evidence="5 6">
    <name type="scientific">Stutzerimonas stutzeri</name>
    <name type="common">Pseudomonas stutzeri</name>
    <dbReference type="NCBI Taxonomy" id="316"/>
    <lineage>
        <taxon>Bacteria</taxon>
        <taxon>Pseudomonadati</taxon>
        <taxon>Pseudomonadota</taxon>
        <taxon>Gammaproteobacteria</taxon>
        <taxon>Pseudomonadales</taxon>
        <taxon>Pseudomonadaceae</taxon>
        <taxon>Stutzerimonas</taxon>
    </lineage>
</organism>
<feature type="domain" description="VWFA" evidence="4">
    <location>
        <begin position="95"/>
        <end position="199"/>
    </location>
</feature>
<accession>A0A0D9AKJ4</accession>
<feature type="compositionally biased region" description="Acidic residues" evidence="2">
    <location>
        <begin position="516"/>
        <end position="525"/>
    </location>
</feature>
<sequence length="574" mass="63850">MIDALPHVLRPFWLLILPLLAWLLWRLWHRQRQIGRWQRLLPEAFHAALLTRGKLRNSRRPWLLLGTAWLLACVALLGPSWQHAEQPNLSRVDPLVILLETTPAMLAADVRPNRLEQAKRKILDLLHTRDDAQTAVVAFAGSAHTLVPLSNDIATTQNLLDALQPDLMPEPGHRAELAVAHGIELLARGANGRGRLLLIGSSLNEQERTAIRSVLEDSDQQLLILGVGTAQGAPIANEDGSFLKDETGAILIPRLDDGAMRRFANSIEGRYQQARIDDSDLAGLGLLERSGALVTQDDSTRLDTWLDQGYWLLLPLLLLAACGGRRGWLFCLPLLIVIPQPASALSMQDLWLRPDQQGMRLLEAQRPAEAAERFEDPQWQGYARYQAGDFAGAAKQFAKGDTAADHYNRGNALARNEELEAAIEAYDQALELDPELEPARRNKATVEAALRQRQEQEQTSNDQPAQDEPPEARQTEQKSSSNSATAAQPDAPDASGQDDSSKGNDAADGAPTESPVPDEQDEADEALAQPREAPFDPEQDQAMNQWLRKIPDNPGELLRRKFLYEQRKRQEMNR</sequence>
<evidence type="ECO:0000256" key="2">
    <source>
        <dbReference type="SAM" id="MobiDB-lite"/>
    </source>
</evidence>
<dbReference type="InterPro" id="IPR019734">
    <property type="entry name" value="TPR_rpt"/>
</dbReference>
<evidence type="ECO:0000259" key="4">
    <source>
        <dbReference type="Pfam" id="PF13519"/>
    </source>
</evidence>
<evidence type="ECO:0000313" key="6">
    <source>
        <dbReference type="Proteomes" id="UP000032487"/>
    </source>
</evidence>
<dbReference type="RefSeq" id="WP_045162459.1">
    <property type="nucleotide sequence ID" value="NZ_JYHV01000020.1"/>
</dbReference>
<proteinExistence type="predicted"/>
<reference evidence="5 6" key="1">
    <citation type="submission" date="2015-02" db="EMBL/GenBank/DDBJ databases">
        <title>Draft genome sequence of Pseudomonas stutzeri NT0128 isolated from wheat (Triticum turgidum) rhizosphere.</title>
        <authorList>
            <person name="Tovi N."/>
            <person name="Frenk S."/>
            <person name="Hadar Y."/>
            <person name="Minz D."/>
        </authorList>
    </citation>
    <scope>NUCLEOTIDE SEQUENCE [LARGE SCALE GENOMIC DNA]</scope>
    <source>
        <strain evidence="5 6">NT0128</strain>
    </source>
</reference>
<dbReference type="InterPro" id="IPR036465">
    <property type="entry name" value="vWFA_dom_sf"/>
</dbReference>
<keyword evidence="3" id="KW-0812">Transmembrane</keyword>
<dbReference type="EMBL" id="JYHV01000020">
    <property type="protein sequence ID" value="KJH81575.1"/>
    <property type="molecule type" value="Genomic_DNA"/>
</dbReference>
<feature type="transmembrane region" description="Helical" evidence="3">
    <location>
        <begin position="62"/>
        <end position="81"/>
    </location>
</feature>
<evidence type="ECO:0000256" key="3">
    <source>
        <dbReference type="SAM" id="Phobius"/>
    </source>
</evidence>
<dbReference type="Pfam" id="PF00515">
    <property type="entry name" value="TPR_1"/>
    <property type="match status" value="1"/>
</dbReference>
<dbReference type="InterPro" id="IPR050768">
    <property type="entry name" value="UPF0353/GerABKA_families"/>
</dbReference>
<protein>
    <submittedName>
        <fullName evidence="5">Membrane protein</fullName>
    </submittedName>
</protein>
<evidence type="ECO:0000256" key="1">
    <source>
        <dbReference type="PROSITE-ProRule" id="PRU00339"/>
    </source>
</evidence>
<dbReference type="AlphaFoldDB" id="A0A0D9AKJ4"/>
<dbReference type="Gene3D" id="1.25.40.10">
    <property type="entry name" value="Tetratricopeptide repeat domain"/>
    <property type="match status" value="1"/>
</dbReference>
<dbReference type="SUPFAM" id="SSF48452">
    <property type="entry name" value="TPR-like"/>
    <property type="match status" value="1"/>
</dbReference>
<feature type="transmembrane region" description="Helical" evidence="3">
    <location>
        <begin position="12"/>
        <end position="29"/>
    </location>
</feature>
<comment type="caution">
    <text evidence="5">The sequence shown here is derived from an EMBL/GenBank/DDBJ whole genome shotgun (WGS) entry which is preliminary data.</text>
</comment>
<dbReference type="SMART" id="SM00028">
    <property type="entry name" value="TPR"/>
    <property type="match status" value="1"/>
</dbReference>
<keyword evidence="3" id="KW-1133">Transmembrane helix</keyword>
<feature type="compositionally biased region" description="Polar residues" evidence="2">
    <location>
        <begin position="477"/>
        <end position="486"/>
    </location>
</feature>
<dbReference type="Gene3D" id="3.40.50.410">
    <property type="entry name" value="von Willebrand factor, type A domain"/>
    <property type="match status" value="1"/>
</dbReference>
<feature type="region of interest" description="Disordered" evidence="2">
    <location>
        <begin position="434"/>
        <end position="574"/>
    </location>
</feature>
<gene>
    <name evidence="5" type="ORF">UF78_12065</name>
</gene>
<feature type="repeat" description="TPR" evidence="1">
    <location>
        <begin position="403"/>
        <end position="436"/>
    </location>
</feature>
<dbReference type="PANTHER" id="PTHR22550:SF14">
    <property type="entry name" value="VWFA DOMAIN-CONTAINING PROTEIN"/>
    <property type="match status" value="1"/>
</dbReference>
<dbReference type="PANTHER" id="PTHR22550">
    <property type="entry name" value="SPORE GERMINATION PROTEIN"/>
    <property type="match status" value="1"/>
</dbReference>
<feature type="compositionally biased region" description="Basic and acidic residues" evidence="2">
    <location>
        <begin position="557"/>
        <end position="574"/>
    </location>
</feature>
<dbReference type="InterPro" id="IPR011990">
    <property type="entry name" value="TPR-like_helical_dom_sf"/>
</dbReference>
<keyword evidence="1" id="KW-0802">TPR repeat</keyword>
<dbReference type="Proteomes" id="UP000032487">
    <property type="component" value="Unassembled WGS sequence"/>
</dbReference>
<evidence type="ECO:0000313" key="5">
    <source>
        <dbReference type="EMBL" id="KJH81575.1"/>
    </source>
</evidence>
<dbReference type="PROSITE" id="PS50005">
    <property type="entry name" value="TPR"/>
    <property type="match status" value="1"/>
</dbReference>
<dbReference type="PROSITE" id="PS50293">
    <property type="entry name" value="TPR_REGION"/>
    <property type="match status" value="1"/>
</dbReference>
<name>A0A0D9AKJ4_STUST</name>
<dbReference type="SUPFAM" id="SSF53300">
    <property type="entry name" value="vWA-like"/>
    <property type="match status" value="1"/>
</dbReference>
<dbReference type="OrthoDB" id="9807628at2"/>
<dbReference type="Pfam" id="PF13519">
    <property type="entry name" value="VWA_2"/>
    <property type="match status" value="1"/>
</dbReference>